<evidence type="ECO:0000256" key="7">
    <source>
        <dbReference type="ARBA" id="ARBA00023235"/>
    </source>
</evidence>
<evidence type="ECO:0000256" key="5">
    <source>
        <dbReference type="ARBA" id="ARBA00023029"/>
    </source>
</evidence>
<evidence type="ECO:0000256" key="6">
    <source>
        <dbReference type="ARBA" id="ARBA00023125"/>
    </source>
</evidence>
<comment type="cofactor">
    <cofactor evidence="8">
        <name>Mg(2+)</name>
        <dbReference type="ChEBI" id="CHEBI:18420"/>
    </cofactor>
</comment>
<dbReference type="InterPro" id="IPR013824">
    <property type="entry name" value="Topo_IA_cen_sub1"/>
</dbReference>
<dbReference type="NCBIfam" id="NF005829">
    <property type="entry name" value="PRK07726.1"/>
    <property type="match status" value="1"/>
</dbReference>
<dbReference type="InterPro" id="IPR000380">
    <property type="entry name" value="Topo_IA"/>
</dbReference>
<sequence>MKKTVVLAEKPSVARDIARVLNCQKKGNGFLEGDQYIVTWALGHLVTLADPESYDDKYKTWKLEDLPMVPKDLKLVVIKQTSKQFHAVKSQLLRSDVGDIVIATDAGREGQLVAQWILDKARVNKQTKRLWISSVTDKAIKEGFQRLRNGKEFDPLYHSAVARSEADWYVGLNATRALTCKFNAQLSCGRVQTPTLAIIAKREEEIRQFKAKPYYGIQAQTNEKIVLTWHERMSNDTKTFAKEKADEILSKVKNKQAKIIDVDKKAKKSFAPQLYDLTELQRDANKAFGYSAKETLQIMQKLYEQHKVLTYPRTDSRYLSSDIVDTLKERVKACGVGPYKQLAHKLLQKPIKGNSSFVNDSKVSDHHAIIPTEETVFLNKFTDKERKIYDLVVKRFLAVLYPAFEYEQTTIKADIAGEIFVAKGKRVLSSGWKEVYENRFDDEENNLDDVKDQLLPSVANGDALTISGVIQTKGETKPPTRFNEASLLSAMENPAKYMAGESKDLIRTIGETGGLGTVATRADIIEKLFNTFLIEKKGKEIFITSKGKQLLELVPEELKSPALTAEWEQKLELIAKGKLSKNVFINDMKNYAKSVVHEIKNSKEKFKHDNMTGTKCPECGKLMLEVNGKKGKMLVCQDRECGHRKNISKVTNARCPNCHKRLELRGQGEGQIFVCSCGHREKLSTFNERRKQNQNSKVSKKDVANYMKKQNKQEEPINTALADALAKLKLK</sequence>
<dbReference type="SMART" id="SM00437">
    <property type="entry name" value="TOP1Ac"/>
    <property type="match status" value="1"/>
</dbReference>
<dbReference type="SMART" id="SM00493">
    <property type="entry name" value="TOPRIM"/>
    <property type="match status" value="1"/>
</dbReference>
<dbReference type="PANTHER" id="PTHR11390:SF21">
    <property type="entry name" value="DNA TOPOISOMERASE 3-ALPHA"/>
    <property type="match status" value="1"/>
</dbReference>
<organism evidence="11 12">
    <name type="scientific">Schinkia azotoformans MEV2011</name>
    <dbReference type="NCBI Taxonomy" id="1348973"/>
    <lineage>
        <taxon>Bacteria</taxon>
        <taxon>Bacillati</taxon>
        <taxon>Bacillota</taxon>
        <taxon>Bacilli</taxon>
        <taxon>Bacillales</taxon>
        <taxon>Bacillaceae</taxon>
        <taxon>Calidifontibacillus/Schinkia group</taxon>
        <taxon>Schinkia</taxon>
    </lineage>
</organism>
<dbReference type="Gene3D" id="3.40.50.140">
    <property type="match status" value="1"/>
</dbReference>
<dbReference type="GO" id="GO:0003677">
    <property type="term" value="F:DNA binding"/>
    <property type="evidence" value="ECO:0007669"/>
    <property type="project" value="UniProtKB-KW"/>
</dbReference>
<dbReference type="Gene3D" id="1.10.290.10">
    <property type="entry name" value="Topoisomerase I, domain 4"/>
    <property type="match status" value="1"/>
</dbReference>
<dbReference type="PATRIC" id="fig|1348973.3.peg.2615"/>
<comment type="function">
    <text evidence="8">Releases the supercoiling and torsional tension of DNA, which is introduced during the DNA replication and transcription, by transiently cleaving and rejoining one strand of the DNA duplex. Introduces a single-strand break via transesterification at a target site in duplex DNA. The scissile phosphodiester is attacked by the catalytic tyrosine of the enzyme, resulting in the formation of a DNA-(5'-phosphotyrosyl)-enzyme intermediate and the expulsion of a 3'-OH DNA strand. The free DNA strand then undergoes passage around the unbroken strand, thus removing DNA supercoils. Finally, in the religation step, the DNA 3'-OH attacks the covalent intermediate to expel the active-site tyrosine and restore the DNA phosphodiester backbone.</text>
</comment>
<dbReference type="SUPFAM" id="SSF56712">
    <property type="entry name" value="Prokaryotic type I DNA topoisomerase"/>
    <property type="match status" value="1"/>
</dbReference>
<gene>
    <name evidence="8" type="primary">topB</name>
    <name evidence="11" type="ORF">M670_02702</name>
</gene>
<dbReference type="GO" id="GO:0006281">
    <property type="term" value="P:DNA repair"/>
    <property type="evidence" value="ECO:0007669"/>
    <property type="project" value="TreeGrafter"/>
</dbReference>
<comment type="catalytic activity">
    <reaction evidence="1 8">
        <text>ATP-independent breakage of single-stranded DNA, followed by passage and rejoining.</text>
        <dbReference type="EC" id="5.6.2.1"/>
    </reaction>
</comment>
<feature type="active site" description="O-(5'-phospho-DNA)-tyrosine intermediate" evidence="8">
    <location>
        <position position="311"/>
    </location>
</feature>
<feature type="site" description="Interaction with DNA" evidence="8">
    <location>
        <position position="168"/>
    </location>
</feature>
<dbReference type="GO" id="GO:0000287">
    <property type="term" value="F:magnesium ion binding"/>
    <property type="evidence" value="ECO:0007669"/>
    <property type="project" value="UniProtKB-UniRule"/>
</dbReference>
<dbReference type="PROSITE" id="PS52039">
    <property type="entry name" value="TOPO_IA_2"/>
    <property type="match status" value="1"/>
</dbReference>
<keyword evidence="7 8" id="KW-0413">Isomerase</keyword>
<dbReference type="InterPro" id="IPR003601">
    <property type="entry name" value="Topo_IA_2"/>
</dbReference>
<dbReference type="Pfam" id="PF01751">
    <property type="entry name" value="Toprim"/>
    <property type="match status" value="1"/>
</dbReference>
<feature type="site" description="Interaction with DNA" evidence="8">
    <location>
        <position position="61"/>
    </location>
</feature>
<feature type="domain" description="Toprim" evidence="9">
    <location>
        <begin position="3"/>
        <end position="136"/>
    </location>
</feature>
<keyword evidence="4 8" id="KW-0460">Magnesium</keyword>
<feature type="binding site" evidence="8">
    <location>
        <position position="9"/>
    </location>
    <ligand>
        <name>Mg(2+)</name>
        <dbReference type="ChEBI" id="CHEBI:18420"/>
        <note>catalytic</note>
    </ligand>
</feature>
<dbReference type="InterPro" id="IPR013497">
    <property type="entry name" value="Topo_IA_cen"/>
</dbReference>
<keyword evidence="3 8" id="KW-0479">Metal-binding</keyword>
<evidence type="ECO:0000256" key="4">
    <source>
        <dbReference type="ARBA" id="ARBA00022842"/>
    </source>
</evidence>
<dbReference type="AlphaFoldDB" id="A0A072NKE5"/>
<protein>
    <recommendedName>
        <fullName evidence="8">DNA topoisomerase 3</fullName>
        <ecNumber evidence="8">5.6.2.1</ecNumber>
    </recommendedName>
    <alternativeName>
        <fullName evidence="8">DNA topoisomerase III</fullName>
    </alternativeName>
</protein>
<evidence type="ECO:0000256" key="2">
    <source>
        <dbReference type="ARBA" id="ARBA00009446"/>
    </source>
</evidence>
<reference evidence="11 12" key="1">
    <citation type="submission" date="2014-04" db="EMBL/GenBank/DDBJ databases">
        <title>Draft genome sequence of Bacillus azotoformans MEV2011, a (co-) denitrifying strain unable to grow in the presence of oxygen.</title>
        <authorList>
            <person name="Nielsen M."/>
            <person name="Schreiber L."/>
            <person name="Finster K."/>
            <person name="Schramm A."/>
        </authorList>
    </citation>
    <scope>NUCLEOTIDE SEQUENCE [LARGE SCALE GENOMIC DNA]</scope>
    <source>
        <strain evidence="11 12">MEV2011</strain>
    </source>
</reference>
<dbReference type="GO" id="GO:0043597">
    <property type="term" value="C:cytoplasmic replication fork"/>
    <property type="evidence" value="ECO:0007669"/>
    <property type="project" value="TreeGrafter"/>
</dbReference>
<dbReference type="InterPro" id="IPR005738">
    <property type="entry name" value="TopoIII"/>
</dbReference>
<feature type="domain" description="Topo IA-type catalytic" evidence="10">
    <location>
        <begin position="153"/>
        <end position="596"/>
    </location>
</feature>
<dbReference type="NCBIfam" id="TIGR01056">
    <property type="entry name" value="topB"/>
    <property type="match status" value="1"/>
</dbReference>
<comment type="similarity">
    <text evidence="2 8">Belongs to the type IA topoisomerase family.</text>
</comment>
<evidence type="ECO:0000256" key="8">
    <source>
        <dbReference type="HAMAP-Rule" id="MF_00953"/>
    </source>
</evidence>
<evidence type="ECO:0000259" key="10">
    <source>
        <dbReference type="PROSITE" id="PS52039"/>
    </source>
</evidence>
<dbReference type="InterPro" id="IPR006171">
    <property type="entry name" value="TOPRIM_dom"/>
</dbReference>
<dbReference type="InterPro" id="IPR013826">
    <property type="entry name" value="Topo_IA_cen_sub3"/>
</dbReference>
<dbReference type="RefSeq" id="WP_035196071.1">
    <property type="nucleotide sequence ID" value="NZ_JJRY01000010.1"/>
</dbReference>
<evidence type="ECO:0000259" key="9">
    <source>
        <dbReference type="PROSITE" id="PS50880"/>
    </source>
</evidence>
<name>A0A072NKE5_SCHAZ</name>
<comment type="caution">
    <text evidence="8">Lacks conserved residue(s) required for the propagation of feature annotation.</text>
</comment>
<dbReference type="GO" id="GO:0006265">
    <property type="term" value="P:DNA topological change"/>
    <property type="evidence" value="ECO:0007669"/>
    <property type="project" value="UniProtKB-UniRule"/>
</dbReference>
<dbReference type="CDD" id="cd00186">
    <property type="entry name" value="TOP1Ac"/>
    <property type="match status" value="1"/>
</dbReference>
<dbReference type="InterPro" id="IPR013825">
    <property type="entry name" value="Topo_IA_cen_sub2"/>
</dbReference>
<feature type="binding site" evidence="8">
    <location>
        <position position="105"/>
    </location>
    <ligand>
        <name>Mg(2+)</name>
        <dbReference type="ChEBI" id="CHEBI:18420"/>
        <note>catalytic</note>
    </ligand>
</feature>
<dbReference type="InterPro" id="IPR003602">
    <property type="entry name" value="Topo_IA_DNA-bd_dom"/>
</dbReference>
<feature type="site" description="Interaction with DNA" evidence="8">
    <location>
        <position position="313"/>
    </location>
</feature>
<proteinExistence type="inferred from homology"/>
<dbReference type="HAMAP" id="MF_00953">
    <property type="entry name" value="Topoisom_3_prok"/>
    <property type="match status" value="1"/>
</dbReference>
<dbReference type="InterPro" id="IPR023406">
    <property type="entry name" value="Topo_IA_AS"/>
</dbReference>
<accession>A0A072NKE5</accession>
<dbReference type="SMART" id="SM00436">
    <property type="entry name" value="TOP1Bc"/>
    <property type="match status" value="1"/>
</dbReference>
<dbReference type="GO" id="GO:0003917">
    <property type="term" value="F:DNA topoisomerase type I (single strand cut, ATP-independent) activity"/>
    <property type="evidence" value="ECO:0007669"/>
    <property type="project" value="UniProtKB-UniRule"/>
</dbReference>
<dbReference type="EMBL" id="JJRY01000010">
    <property type="protein sequence ID" value="KEF37946.1"/>
    <property type="molecule type" value="Genomic_DNA"/>
</dbReference>
<keyword evidence="5 8" id="KW-0799">Topoisomerase</keyword>
<dbReference type="GO" id="GO:0006310">
    <property type="term" value="P:DNA recombination"/>
    <property type="evidence" value="ECO:0007669"/>
    <property type="project" value="TreeGrafter"/>
</dbReference>
<evidence type="ECO:0000313" key="12">
    <source>
        <dbReference type="Proteomes" id="UP000027936"/>
    </source>
</evidence>
<feature type="region of interest" description="Interaction with DNA" evidence="8">
    <location>
        <begin position="187"/>
        <end position="192"/>
    </location>
</feature>
<dbReference type="InterPro" id="IPR034144">
    <property type="entry name" value="TOPRIM_TopoIII"/>
</dbReference>
<dbReference type="Pfam" id="PF01131">
    <property type="entry name" value="Topoisom_bac"/>
    <property type="match status" value="1"/>
</dbReference>
<dbReference type="PROSITE" id="PS00396">
    <property type="entry name" value="TOPO_IA_1"/>
    <property type="match status" value="1"/>
</dbReference>
<keyword evidence="6 8" id="KW-0238">DNA-binding</keyword>
<dbReference type="InterPro" id="IPR023405">
    <property type="entry name" value="Topo_IA_core_domain"/>
</dbReference>
<dbReference type="OrthoDB" id="9803554at2"/>
<feature type="site" description="Interaction with DNA" evidence="8">
    <location>
        <position position="176"/>
    </location>
</feature>
<dbReference type="EC" id="5.6.2.1" evidence="8"/>
<dbReference type="Gene3D" id="2.70.20.10">
    <property type="entry name" value="Topoisomerase I, domain 3"/>
    <property type="match status" value="1"/>
</dbReference>
<dbReference type="PRINTS" id="PR00417">
    <property type="entry name" value="PRTPISMRASEI"/>
</dbReference>
<dbReference type="Gene3D" id="1.10.460.10">
    <property type="entry name" value="Topoisomerase I, domain 2"/>
    <property type="match status" value="1"/>
</dbReference>
<dbReference type="Proteomes" id="UP000027936">
    <property type="component" value="Unassembled WGS sequence"/>
</dbReference>
<dbReference type="PANTHER" id="PTHR11390">
    <property type="entry name" value="PROKARYOTIC DNA TOPOISOMERASE"/>
    <property type="match status" value="1"/>
</dbReference>
<evidence type="ECO:0000256" key="3">
    <source>
        <dbReference type="ARBA" id="ARBA00022723"/>
    </source>
</evidence>
<dbReference type="PROSITE" id="PS50880">
    <property type="entry name" value="TOPRIM"/>
    <property type="match status" value="1"/>
</dbReference>
<evidence type="ECO:0000313" key="11">
    <source>
        <dbReference type="EMBL" id="KEF37946.1"/>
    </source>
</evidence>
<evidence type="ECO:0000256" key="1">
    <source>
        <dbReference type="ARBA" id="ARBA00000213"/>
    </source>
</evidence>
<dbReference type="CDD" id="cd03362">
    <property type="entry name" value="TOPRIM_TopoIA_TopoIII"/>
    <property type="match status" value="1"/>
</dbReference>
<comment type="caution">
    <text evidence="11">The sequence shown here is derived from an EMBL/GenBank/DDBJ whole genome shotgun (WGS) entry which is preliminary data.</text>
</comment>